<evidence type="ECO:0000313" key="1">
    <source>
        <dbReference type="EMBL" id="AJF40821.1"/>
    </source>
</evidence>
<dbReference type="Proteomes" id="UP000031804">
    <property type="component" value="Segment"/>
</dbReference>
<sequence length="60" mass="6989">MSKKKSYYFRHDGSDSIWRMVLSEEELDAYLSSLQSDIVDLISKELFKELAATGDYSVEY</sequence>
<name>A0A0B5GYP4_9CAUD</name>
<reference evidence="1 2" key="1">
    <citation type="submission" date="2014-12" db="EMBL/GenBank/DDBJ databases">
        <title>Complete genome sequences of three Vibrio cholerae specific bacteriophages.</title>
        <authorList>
            <person name="Bhandare S.G."/>
            <person name="Warry A."/>
            <person name="Emes R.D."/>
            <person name="Hooton S.P.T."/>
            <person name="Barrow P.A."/>
            <person name="Atterbury R.J."/>
        </authorList>
    </citation>
    <scope>NUCLEOTIDE SEQUENCE [LARGE SCALE GENOMIC DNA]</scope>
</reference>
<dbReference type="EMBL" id="KP280063">
    <property type="protein sequence ID" value="AJF40821.1"/>
    <property type="molecule type" value="Genomic_DNA"/>
</dbReference>
<proteinExistence type="predicted"/>
<dbReference type="OrthoDB" id="36151at10239"/>
<gene>
    <name evidence="1" type="ORF">SBVP3_0053</name>
</gene>
<accession>A0A0B5GYP4</accession>
<dbReference type="GeneID" id="26634031"/>
<dbReference type="RefSeq" id="YP_009207518.1">
    <property type="nucleotide sequence ID" value="NC_028895.1"/>
</dbReference>
<protein>
    <submittedName>
        <fullName evidence="1">Uncharacterized protein</fullName>
    </submittedName>
</protein>
<organism evidence="1 2">
    <name type="scientific">Vibrio phage phi 3</name>
    <dbReference type="NCBI Taxonomy" id="1589298"/>
    <lineage>
        <taxon>Viruses</taxon>
        <taxon>Duplodnaviria</taxon>
        <taxon>Heunggongvirae</taxon>
        <taxon>Uroviricota</taxon>
        <taxon>Caudoviricetes</taxon>
        <taxon>Demerecviridae</taxon>
        <taxon>Ermolyevavirinae</taxon>
        <taxon>Jesfedecavirus</taxon>
        <taxon>Jesfedecavirus phi3</taxon>
    </lineage>
</organism>
<evidence type="ECO:0000313" key="2">
    <source>
        <dbReference type="Proteomes" id="UP000031804"/>
    </source>
</evidence>
<dbReference type="KEGG" id="vg:26634031"/>
<keyword evidence="2" id="KW-1185">Reference proteome</keyword>